<dbReference type="AlphaFoldDB" id="A0A210PMS2"/>
<feature type="signal peptide" evidence="7">
    <location>
        <begin position="1"/>
        <end position="23"/>
    </location>
</feature>
<evidence type="ECO:0000256" key="1">
    <source>
        <dbReference type="ARBA" id="ARBA00004613"/>
    </source>
</evidence>
<protein>
    <submittedName>
        <fullName evidence="9">Techylectin-5B</fullName>
    </submittedName>
</protein>
<dbReference type="Pfam" id="PF00147">
    <property type="entry name" value="Fibrinogen_C"/>
    <property type="match status" value="1"/>
</dbReference>
<dbReference type="NCBIfam" id="NF040941">
    <property type="entry name" value="GGGWT_bact"/>
    <property type="match status" value="1"/>
</dbReference>
<dbReference type="InterPro" id="IPR020837">
    <property type="entry name" value="Fibrinogen_CS"/>
</dbReference>
<dbReference type="InterPro" id="IPR037579">
    <property type="entry name" value="FIB_ANG-like"/>
</dbReference>
<dbReference type="InterPro" id="IPR036056">
    <property type="entry name" value="Fibrinogen-like_C"/>
</dbReference>
<evidence type="ECO:0000256" key="2">
    <source>
        <dbReference type="ARBA" id="ARBA00022525"/>
    </source>
</evidence>
<dbReference type="CDD" id="cd00087">
    <property type="entry name" value="FReD"/>
    <property type="match status" value="1"/>
</dbReference>
<dbReference type="GO" id="GO:0005577">
    <property type="term" value="C:fibrinogen complex"/>
    <property type="evidence" value="ECO:0007669"/>
    <property type="project" value="TreeGrafter"/>
</dbReference>
<evidence type="ECO:0000256" key="3">
    <source>
        <dbReference type="ARBA" id="ARBA00023157"/>
    </source>
</evidence>
<dbReference type="OrthoDB" id="6121066at2759"/>
<dbReference type="SMART" id="SM00186">
    <property type="entry name" value="FBG"/>
    <property type="match status" value="1"/>
</dbReference>
<keyword evidence="7" id="KW-0732">Signal</keyword>
<feature type="coiled-coil region" evidence="5">
    <location>
        <begin position="38"/>
        <end position="72"/>
    </location>
</feature>
<evidence type="ECO:0000313" key="10">
    <source>
        <dbReference type="Proteomes" id="UP000242188"/>
    </source>
</evidence>
<dbReference type="GO" id="GO:0034116">
    <property type="term" value="P:positive regulation of heterotypic cell-cell adhesion"/>
    <property type="evidence" value="ECO:0007669"/>
    <property type="project" value="TreeGrafter"/>
</dbReference>
<dbReference type="GO" id="GO:0030674">
    <property type="term" value="F:protein-macromolecule adaptor activity"/>
    <property type="evidence" value="ECO:0007669"/>
    <property type="project" value="TreeGrafter"/>
</dbReference>
<dbReference type="PANTHER" id="PTHR47221">
    <property type="entry name" value="FIBRINOGEN ALPHA CHAIN"/>
    <property type="match status" value="1"/>
</dbReference>
<dbReference type="Proteomes" id="UP000242188">
    <property type="component" value="Unassembled WGS sequence"/>
</dbReference>
<dbReference type="SUPFAM" id="SSF56496">
    <property type="entry name" value="Fibrinogen C-terminal domain-like"/>
    <property type="match status" value="1"/>
</dbReference>
<name>A0A210PMS2_MIZYE</name>
<dbReference type="EMBL" id="NEDP02005581">
    <property type="protein sequence ID" value="OWF37763.1"/>
    <property type="molecule type" value="Genomic_DNA"/>
</dbReference>
<evidence type="ECO:0000259" key="8">
    <source>
        <dbReference type="PROSITE" id="PS51406"/>
    </source>
</evidence>
<reference evidence="9 10" key="1">
    <citation type="journal article" date="2017" name="Nat. Ecol. Evol.">
        <title>Scallop genome provides insights into evolution of bilaterian karyotype and development.</title>
        <authorList>
            <person name="Wang S."/>
            <person name="Zhang J."/>
            <person name="Jiao W."/>
            <person name="Li J."/>
            <person name="Xun X."/>
            <person name="Sun Y."/>
            <person name="Guo X."/>
            <person name="Huan P."/>
            <person name="Dong B."/>
            <person name="Zhang L."/>
            <person name="Hu X."/>
            <person name="Sun X."/>
            <person name="Wang J."/>
            <person name="Zhao C."/>
            <person name="Wang Y."/>
            <person name="Wang D."/>
            <person name="Huang X."/>
            <person name="Wang R."/>
            <person name="Lv J."/>
            <person name="Li Y."/>
            <person name="Zhang Z."/>
            <person name="Liu B."/>
            <person name="Lu W."/>
            <person name="Hui Y."/>
            <person name="Liang J."/>
            <person name="Zhou Z."/>
            <person name="Hou R."/>
            <person name="Li X."/>
            <person name="Liu Y."/>
            <person name="Li H."/>
            <person name="Ning X."/>
            <person name="Lin Y."/>
            <person name="Zhao L."/>
            <person name="Xing Q."/>
            <person name="Dou J."/>
            <person name="Li Y."/>
            <person name="Mao J."/>
            <person name="Guo H."/>
            <person name="Dou H."/>
            <person name="Li T."/>
            <person name="Mu C."/>
            <person name="Jiang W."/>
            <person name="Fu Q."/>
            <person name="Fu X."/>
            <person name="Miao Y."/>
            <person name="Liu J."/>
            <person name="Yu Q."/>
            <person name="Li R."/>
            <person name="Liao H."/>
            <person name="Li X."/>
            <person name="Kong Y."/>
            <person name="Jiang Z."/>
            <person name="Chourrout D."/>
            <person name="Li R."/>
            <person name="Bao Z."/>
        </authorList>
    </citation>
    <scope>NUCLEOTIDE SEQUENCE [LARGE SCALE GENOMIC DNA]</scope>
    <source>
        <strain evidence="9 10">PY_sf001</strain>
    </source>
</reference>
<evidence type="ECO:0000256" key="6">
    <source>
        <dbReference type="SAM" id="MobiDB-lite"/>
    </source>
</evidence>
<keyword evidence="5" id="KW-0175">Coiled coil</keyword>
<comment type="subcellular location">
    <subcellularLocation>
        <location evidence="1">Secreted</location>
    </subcellularLocation>
</comment>
<evidence type="ECO:0000313" key="9">
    <source>
        <dbReference type="EMBL" id="OWF37763.1"/>
    </source>
</evidence>
<comment type="caution">
    <text evidence="9">The sequence shown here is derived from an EMBL/GenBank/DDBJ whole genome shotgun (WGS) entry which is preliminary data.</text>
</comment>
<feature type="chain" id="PRO_5012510184" evidence="7">
    <location>
        <begin position="24"/>
        <end position="372"/>
    </location>
</feature>
<dbReference type="Gene3D" id="3.90.215.10">
    <property type="entry name" value="Gamma Fibrinogen, chain A, domain 1"/>
    <property type="match status" value="1"/>
</dbReference>
<evidence type="ECO:0000256" key="5">
    <source>
        <dbReference type="SAM" id="Coils"/>
    </source>
</evidence>
<accession>A0A210PMS2</accession>
<keyword evidence="10" id="KW-1185">Reference proteome</keyword>
<evidence type="ECO:0000256" key="7">
    <source>
        <dbReference type="SAM" id="SignalP"/>
    </source>
</evidence>
<dbReference type="InterPro" id="IPR002181">
    <property type="entry name" value="Fibrinogen_a/b/g_C_dom"/>
</dbReference>
<organism evidence="9 10">
    <name type="scientific">Mizuhopecten yessoensis</name>
    <name type="common">Japanese scallop</name>
    <name type="synonym">Patinopecten yessoensis</name>
    <dbReference type="NCBI Taxonomy" id="6573"/>
    <lineage>
        <taxon>Eukaryota</taxon>
        <taxon>Metazoa</taxon>
        <taxon>Spiralia</taxon>
        <taxon>Lophotrochozoa</taxon>
        <taxon>Mollusca</taxon>
        <taxon>Bivalvia</taxon>
        <taxon>Autobranchia</taxon>
        <taxon>Pteriomorphia</taxon>
        <taxon>Pectinida</taxon>
        <taxon>Pectinoidea</taxon>
        <taxon>Pectinidae</taxon>
        <taxon>Mizuhopecten</taxon>
    </lineage>
</organism>
<feature type="compositionally biased region" description="Low complexity" evidence="6">
    <location>
        <begin position="99"/>
        <end position="135"/>
    </location>
</feature>
<feature type="region of interest" description="Disordered" evidence="6">
    <location>
        <begin position="90"/>
        <end position="139"/>
    </location>
</feature>
<dbReference type="PROSITE" id="PS00514">
    <property type="entry name" value="FIBRINOGEN_C_1"/>
    <property type="match status" value="1"/>
</dbReference>
<keyword evidence="2" id="KW-0964">Secreted</keyword>
<gene>
    <name evidence="9" type="ORF">KP79_PYT12094</name>
</gene>
<dbReference type="PANTHER" id="PTHR47221:SF5">
    <property type="entry name" value="FIBRINOGEN C-TERMINAL DOMAIN-CONTAINING PROTEIN"/>
    <property type="match status" value="1"/>
</dbReference>
<dbReference type="PROSITE" id="PS51406">
    <property type="entry name" value="FIBRINOGEN_C_2"/>
    <property type="match status" value="1"/>
</dbReference>
<keyword evidence="4" id="KW-0325">Glycoprotein</keyword>
<proteinExistence type="predicted"/>
<dbReference type="GO" id="GO:0005201">
    <property type="term" value="F:extracellular matrix structural constituent"/>
    <property type="evidence" value="ECO:0007669"/>
    <property type="project" value="TreeGrafter"/>
</dbReference>
<feature type="domain" description="Fibrinogen C-terminal" evidence="8">
    <location>
        <begin position="133"/>
        <end position="370"/>
    </location>
</feature>
<keyword evidence="3" id="KW-1015">Disulfide bond</keyword>
<dbReference type="InterPro" id="IPR014716">
    <property type="entry name" value="Fibrinogen_a/b/g_C_1"/>
</dbReference>
<sequence length="372" mass="42233">MVNIRSLLLLLAISLLYLDTSNCQTHLYQELDNHDIRLTALEQMMLNLTQACNHMQQNYEDVKQENAVLKAVAMTLTVRVEALEQNGTGQAAQTNIGGTSPSQTVTATSSQTSQATYVSTSPQTHGPPTSSTTPPKVIPRDCAHAQRMGSRQSGVYRIQPQDDNRTFEVHCDMVDDGGGWTTIQRRMDGTENFERNWNDYKNGFGNISRNFWIGNDLLYGLTSRGHMTFHVNLDDWEGVRRWAEYQDFQVGSELSWYMLSVGKYTGTAGDSFHYPASSLLRHDGMKFSTPDHDNDTSFQQCGRMLKSGWWFNSCYSSNLNGPYLTQPSGKHTYGESWGQPSMDGTGIEWYPWKKHQYSFKYSEMKIRPTNFV</sequence>
<dbReference type="Gene3D" id="4.10.530.10">
    <property type="entry name" value="Gamma-fibrinogen Carboxyl Terminal Fragment, domain 2"/>
    <property type="match status" value="1"/>
</dbReference>
<evidence type="ECO:0000256" key="4">
    <source>
        <dbReference type="ARBA" id="ARBA00023180"/>
    </source>
</evidence>
<dbReference type="FunFam" id="3.90.215.10:FF:000001">
    <property type="entry name" value="Tenascin isoform 1"/>
    <property type="match status" value="1"/>
</dbReference>